<organism evidence="4 5">
    <name type="scientific">Candidatus Flavonifractor merdipullorum</name>
    <dbReference type="NCBI Taxonomy" id="2838590"/>
    <lineage>
        <taxon>Bacteria</taxon>
        <taxon>Bacillati</taxon>
        <taxon>Bacillota</taxon>
        <taxon>Clostridia</taxon>
        <taxon>Eubacteriales</taxon>
        <taxon>Oscillospiraceae</taxon>
        <taxon>Flavonifractor</taxon>
    </lineage>
</organism>
<feature type="chain" id="PRO_5039283550" evidence="2">
    <location>
        <begin position="25"/>
        <end position="618"/>
    </location>
</feature>
<keyword evidence="1" id="KW-0677">Repeat</keyword>
<name>A0A9D1RXL9_9FIRM</name>
<dbReference type="Pfam" id="PF00395">
    <property type="entry name" value="SLH"/>
    <property type="match status" value="1"/>
</dbReference>
<proteinExistence type="predicted"/>
<dbReference type="Proteomes" id="UP000824192">
    <property type="component" value="Unassembled WGS sequence"/>
</dbReference>
<protein>
    <submittedName>
        <fullName evidence="4">S-layer homology domain-containing protein</fullName>
    </submittedName>
</protein>
<keyword evidence="2" id="KW-0732">Signal</keyword>
<evidence type="ECO:0000313" key="5">
    <source>
        <dbReference type="Proteomes" id="UP000824192"/>
    </source>
</evidence>
<feature type="signal peptide" evidence="2">
    <location>
        <begin position="1"/>
        <end position="24"/>
    </location>
</feature>
<gene>
    <name evidence="4" type="ORF">H9868_08720</name>
</gene>
<evidence type="ECO:0000256" key="1">
    <source>
        <dbReference type="ARBA" id="ARBA00022737"/>
    </source>
</evidence>
<dbReference type="AlphaFoldDB" id="A0A9D1RXL9"/>
<reference evidence="4" key="2">
    <citation type="submission" date="2021-04" db="EMBL/GenBank/DDBJ databases">
        <authorList>
            <person name="Gilroy R."/>
        </authorList>
    </citation>
    <scope>NUCLEOTIDE SEQUENCE</scope>
    <source>
        <strain evidence="4">ChiGjej6B6-1540</strain>
    </source>
</reference>
<dbReference type="EMBL" id="DXGA01000188">
    <property type="protein sequence ID" value="HIW94601.1"/>
    <property type="molecule type" value="Genomic_DNA"/>
</dbReference>
<accession>A0A9D1RXL9</accession>
<sequence>MKKTLISGLLALTLAVGLTPGALAAAATQDEAAQALAALDIMVGDETGDLQLSRSITRAEFTKLVIAASPYRDKAGAAASVAPYPDVPRTHWAAPHVQTAVEAGYVTGYLDGTFRPGNTITLAEGVTMVLRLLGYQNSDFTGAYPSGQMVAYENLDLDEGVTAGQNEALTREDALWLFYNLLTTKTKEGSYYLNTLEPTLNLVNTQGELDRVALVNSAMEGPLVAEGNWQSKLPFALSSARVYRDGRLTTADAVQNWDVVYWSEPMHTLWAYSKRVTGTLEQITPVSQPTSVVVAGQTYQLESSEAIYALSDLGDFRTGDMVTLLLGRSGGVAAVRDASEAQSEVIGVVSAVETATCTDANGNPYTSTAVKLIAADGSTSVYPADTKNLSVGDVVRVTTGQGDMEIKRLSAQSLTGTFSSDGLRVGGYDLADDAEILDTYEGSAQRVYPNRLAGVKLEQGDVRYYALNQNDQIETLILDDVTGDLHTYGVLTQVQESTIPSAMMGSYTVQVGEVQTPVVTQNLVFSLSTGPCVVKGPLTSPDRISNLSAVKLDSVSSLSARGTDGRSYSVWEKAAVYEVRSGKYYLSSLDHVKDGDFTLTGYCDQSAGGCIRVILAKP</sequence>
<reference evidence="4" key="1">
    <citation type="journal article" date="2021" name="PeerJ">
        <title>Extensive microbial diversity within the chicken gut microbiome revealed by metagenomics and culture.</title>
        <authorList>
            <person name="Gilroy R."/>
            <person name="Ravi A."/>
            <person name="Getino M."/>
            <person name="Pursley I."/>
            <person name="Horton D.L."/>
            <person name="Alikhan N.F."/>
            <person name="Baker D."/>
            <person name="Gharbi K."/>
            <person name="Hall N."/>
            <person name="Watson M."/>
            <person name="Adriaenssens E.M."/>
            <person name="Foster-Nyarko E."/>
            <person name="Jarju S."/>
            <person name="Secka A."/>
            <person name="Antonio M."/>
            <person name="Oren A."/>
            <person name="Chaudhuri R.R."/>
            <person name="La Ragione R."/>
            <person name="Hildebrand F."/>
            <person name="Pallen M.J."/>
        </authorList>
    </citation>
    <scope>NUCLEOTIDE SEQUENCE</scope>
    <source>
        <strain evidence="4">ChiGjej6B6-1540</strain>
    </source>
</reference>
<dbReference type="PROSITE" id="PS51272">
    <property type="entry name" value="SLH"/>
    <property type="match status" value="1"/>
</dbReference>
<evidence type="ECO:0000313" key="4">
    <source>
        <dbReference type="EMBL" id="HIW94601.1"/>
    </source>
</evidence>
<evidence type="ECO:0000259" key="3">
    <source>
        <dbReference type="PROSITE" id="PS51272"/>
    </source>
</evidence>
<comment type="caution">
    <text evidence="4">The sequence shown here is derived from an EMBL/GenBank/DDBJ whole genome shotgun (WGS) entry which is preliminary data.</text>
</comment>
<evidence type="ECO:0000256" key="2">
    <source>
        <dbReference type="SAM" id="SignalP"/>
    </source>
</evidence>
<feature type="domain" description="SLH" evidence="3">
    <location>
        <begin position="80"/>
        <end position="143"/>
    </location>
</feature>
<dbReference type="InterPro" id="IPR001119">
    <property type="entry name" value="SLH_dom"/>
</dbReference>